<dbReference type="FunFam" id="3.30.1490.20:FF:000020">
    <property type="entry name" value="Protein lysine acetyltransferase"/>
    <property type="match status" value="1"/>
</dbReference>
<dbReference type="Gene3D" id="3.30.1490.20">
    <property type="entry name" value="ATP-grasp fold, A domain"/>
    <property type="match status" value="1"/>
</dbReference>
<evidence type="ECO:0000256" key="3">
    <source>
        <dbReference type="ARBA" id="ARBA00022598"/>
    </source>
</evidence>
<dbReference type="Pfam" id="PF13380">
    <property type="entry name" value="CoA_binding_2"/>
    <property type="match status" value="1"/>
</dbReference>
<dbReference type="InterPro" id="IPR011761">
    <property type="entry name" value="ATP-grasp"/>
</dbReference>
<dbReference type="InterPro" id="IPR036291">
    <property type="entry name" value="NAD(P)-bd_dom_sf"/>
</dbReference>
<dbReference type="InterPro" id="IPR016102">
    <property type="entry name" value="Succinyl-CoA_synth-like"/>
</dbReference>
<dbReference type="PANTHER" id="PTHR43334">
    <property type="entry name" value="ACETATE--COA LIGASE [ADP-FORMING]"/>
    <property type="match status" value="1"/>
</dbReference>
<dbReference type="Gene3D" id="3.40.50.720">
    <property type="entry name" value="NAD(P)-binding Rossmann-like Domain"/>
    <property type="match status" value="1"/>
</dbReference>
<dbReference type="PROSITE" id="PS50975">
    <property type="entry name" value="ATP_GRASP"/>
    <property type="match status" value="1"/>
</dbReference>
<evidence type="ECO:0000313" key="12">
    <source>
        <dbReference type="Proteomes" id="UP000244066"/>
    </source>
</evidence>
<dbReference type="InterPro" id="IPR051538">
    <property type="entry name" value="Acyl-CoA_Synth/Transferase"/>
</dbReference>
<evidence type="ECO:0000256" key="6">
    <source>
        <dbReference type="ARBA" id="ARBA00022840"/>
    </source>
</evidence>
<evidence type="ECO:0000256" key="4">
    <source>
        <dbReference type="ARBA" id="ARBA00022723"/>
    </source>
</evidence>
<name>A0A2R7Y9V4_9ARCH</name>
<dbReference type="InterPro" id="IPR032875">
    <property type="entry name" value="Succ_CoA_lig_flav_dom"/>
</dbReference>
<evidence type="ECO:0000256" key="2">
    <source>
        <dbReference type="ARBA" id="ARBA00001946"/>
    </source>
</evidence>
<gene>
    <name evidence="11" type="ORF">B9J98_00270</name>
</gene>
<organism evidence="11 12">
    <name type="scientific">Candidatus Terraquivivens tikiterensis</name>
    <dbReference type="NCBI Taxonomy" id="1980982"/>
    <lineage>
        <taxon>Archaea</taxon>
        <taxon>Nitrososphaerota</taxon>
        <taxon>Candidatus Wolframiiraptoraceae</taxon>
        <taxon>Candidatus Terraquivivens</taxon>
    </lineage>
</organism>
<dbReference type="GO" id="GO:0005524">
    <property type="term" value="F:ATP binding"/>
    <property type="evidence" value="ECO:0007669"/>
    <property type="project" value="UniProtKB-UniRule"/>
</dbReference>
<dbReference type="GO" id="GO:0043758">
    <property type="term" value="F:acetate-CoA ligase (ADP-forming) activity"/>
    <property type="evidence" value="ECO:0007669"/>
    <property type="project" value="InterPro"/>
</dbReference>
<keyword evidence="7" id="KW-0460">Magnesium</keyword>
<dbReference type="AlphaFoldDB" id="A0A2R7Y9V4"/>
<dbReference type="InterPro" id="IPR043938">
    <property type="entry name" value="Ligase_CoA_dom"/>
</dbReference>
<keyword evidence="4" id="KW-0479">Metal-binding</keyword>
<feature type="domain" description="ATP-grasp" evidence="10">
    <location>
        <begin position="490"/>
        <end position="526"/>
    </location>
</feature>
<dbReference type="InterPro" id="IPR003781">
    <property type="entry name" value="CoA-bd"/>
</dbReference>
<dbReference type="PANTHER" id="PTHR43334:SF2">
    <property type="entry name" value="ACETATE--COA LIGASE [ADP-FORMING]"/>
    <property type="match status" value="1"/>
</dbReference>
<dbReference type="Pfam" id="PF13549">
    <property type="entry name" value="ATP-grasp_5"/>
    <property type="match status" value="1"/>
</dbReference>
<evidence type="ECO:0000256" key="1">
    <source>
        <dbReference type="ARBA" id="ARBA00001936"/>
    </source>
</evidence>
<dbReference type="Gene3D" id="3.30.470.20">
    <property type="entry name" value="ATP-grasp fold, B domain"/>
    <property type="match status" value="1"/>
</dbReference>
<dbReference type="SUPFAM" id="SSF51735">
    <property type="entry name" value="NAD(P)-binding Rossmann-fold domains"/>
    <property type="match status" value="1"/>
</dbReference>
<dbReference type="InterPro" id="IPR013815">
    <property type="entry name" value="ATP_grasp_subdomain_1"/>
</dbReference>
<evidence type="ECO:0000259" key="10">
    <source>
        <dbReference type="PROSITE" id="PS50975"/>
    </source>
</evidence>
<dbReference type="Pfam" id="PF13607">
    <property type="entry name" value="Succ_CoA_lig"/>
    <property type="match status" value="1"/>
</dbReference>
<accession>A0A2R7Y9V4</accession>
<evidence type="ECO:0000256" key="9">
    <source>
        <dbReference type="PROSITE-ProRule" id="PRU00409"/>
    </source>
</evidence>
<dbReference type="SUPFAM" id="SSF56059">
    <property type="entry name" value="Glutathione synthetase ATP-binding domain-like"/>
    <property type="match status" value="1"/>
</dbReference>
<evidence type="ECO:0000256" key="7">
    <source>
        <dbReference type="ARBA" id="ARBA00022842"/>
    </source>
</evidence>
<evidence type="ECO:0000313" key="11">
    <source>
        <dbReference type="EMBL" id="PUA34318.1"/>
    </source>
</evidence>
<keyword evidence="5 9" id="KW-0547">Nucleotide-binding</keyword>
<dbReference type="SMART" id="SM00881">
    <property type="entry name" value="CoA_binding"/>
    <property type="match status" value="1"/>
</dbReference>
<evidence type="ECO:0000256" key="5">
    <source>
        <dbReference type="ARBA" id="ARBA00022741"/>
    </source>
</evidence>
<reference evidence="11 12" key="1">
    <citation type="submission" date="2017-04" db="EMBL/GenBank/DDBJ databases">
        <title>Draft Aigarchaeota genome from a New Zealand hot spring.</title>
        <authorList>
            <person name="Reysenbach A.-L."/>
            <person name="Donaho J.A."/>
            <person name="Gerhart J."/>
            <person name="Kelley J.F."/>
            <person name="Kouba K."/>
            <person name="Podar M."/>
            <person name="Stott M."/>
        </authorList>
    </citation>
    <scope>NUCLEOTIDE SEQUENCE [LARGE SCALE GENOMIC DNA]</scope>
    <source>
        <strain evidence="11">NZ13_MG1</strain>
    </source>
</reference>
<protein>
    <recommendedName>
        <fullName evidence="10">ATP-grasp domain-containing protein</fullName>
    </recommendedName>
</protein>
<sequence>MEGLEHLLRPRTVAVVGASRDPTKIGHVILKNIIESGFPRERVFPINPNVDEVLGIKCYPSLKEVPYEIDLAVIAVPASIVPRVLEDCAERRVKAAAIVSSGFKEVGNVEAERNLLEIAKKGGVRILGPNIVGLIDTVVGLNASFLPYLPDRGGIVMVSQSGALAAGLLAWTKLKGIGLLDVISLGNRADVDESDLMEFFSKDVHAKAIALYLEGVENGKKFMEVARRVSREKPIIILKAGKGWRAAEAVKSHTGSLAGSDAAYDAVFKQCGIVRAGDVRTLFDYALSLAMLPDPKGENVVILTNGGGAGIMGADACEEQKLRLMDIPEDLASALRKWMPSFGSVLNPIDLTGMATEKEYYGSLSVLLGDERVHAIITLFSHPATLNPMNVAEAIVRCVNKVKGDKPVVAAFIGGKECEDATRFLIKNGIPAFDTPERAAAALATKYRYAYYKSRPKGKHLEVRVEKDKAYGILAKALREGRNLTQSESCELVSLYGIPTPKKIVAKSLEEALSSAESIGYPVVLEVESPDVVHKTEAGGIRLNIKDGRELEDAYYGILKSVKEKAPGARVEGIVVRPFVREGVQVAVGMHRDEVFGPLIMFGSGGALVELYRDVSFRVAPLTDVDVDEMMRETKVYHVLEGFRDAPKDVRSVKEVLAAVSQLSLDFDVISDVDINPLFVYERGCMAFDVKIMLKGSSLCGT</sequence>
<comment type="cofactor">
    <cofactor evidence="2">
        <name>Mg(2+)</name>
        <dbReference type="ChEBI" id="CHEBI:18420"/>
    </cofactor>
</comment>
<dbReference type="Proteomes" id="UP000244066">
    <property type="component" value="Unassembled WGS sequence"/>
</dbReference>
<evidence type="ECO:0000256" key="8">
    <source>
        <dbReference type="ARBA" id="ARBA00023211"/>
    </source>
</evidence>
<keyword evidence="3" id="KW-0436">Ligase</keyword>
<keyword evidence="6 9" id="KW-0067">ATP-binding</keyword>
<comment type="caution">
    <text evidence="11">The sequence shown here is derived from an EMBL/GenBank/DDBJ whole genome shotgun (WGS) entry which is preliminary data.</text>
</comment>
<dbReference type="SUPFAM" id="SSF52210">
    <property type="entry name" value="Succinyl-CoA synthetase domains"/>
    <property type="match status" value="2"/>
</dbReference>
<dbReference type="Gene3D" id="3.40.50.261">
    <property type="entry name" value="Succinyl-CoA synthetase domains"/>
    <property type="match status" value="2"/>
</dbReference>
<dbReference type="EMBL" id="NDWU01000001">
    <property type="protein sequence ID" value="PUA34318.1"/>
    <property type="molecule type" value="Genomic_DNA"/>
</dbReference>
<dbReference type="GO" id="GO:0046872">
    <property type="term" value="F:metal ion binding"/>
    <property type="evidence" value="ECO:0007669"/>
    <property type="project" value="UniProtKB-KW"/>
</dbReference>
<proteinExistence type="predicted"/>
<comment type="cofactor">
    <cofactor evidence="1">
        <name>Mn(2+)</name>
        <dbReference type="ChEBI" id="CHEBI:29035"/>
    </cofactor>
</comment>
<dbReference type="Pfam" id="PF19045">
    <property type="entry name" value="Ligase_CoA_2"/>
    <property type="match status" value="1"/>
</dbReference>
<keyword evidence="8" id="KW-0464">Manganese</keyword>